<dbReference type="Gene3D" id="1.10.10.10">
    <property type="entry name" value="Winged helix-like DNA-binding domain superfamily/Winged helix DNA-binding domain"/>
    <property type="match status" value="1"/>
</dbReference>
<dbReference type="CDD" id="cd00090">
    <property type="entry name" value="HTH_ARSR"/>
    <property type="match status" value="1"/>
</dbReference>
<evidence type="ECO:0000313" key="3">
    <source>
        <dbReference type="EMBL" id="MFB9750112.1"/>
    </source>
</evidence>
<feature type="domain" description="HTH marR-type" evidence="2">
    <location>
        <begin position="10"/>
        <end position="145"/>
    </location>
</feature>
<dbReference type="InterPro" id="IPR011991">
    <property type="entry name" value="ArsR-like_HTH"/>
</dbReference>
<dbReference type="InterPro" id="IPR036388">
    <property type="entry name" value="WH-like_DNA-bd_sf"/>
</dbReference>
<dbReference type="PRINTS" id="PR00598">
    <property type="entry name" value="HTHMARR"/>
</dbReference>
<dbReference type="PANTHER" id="PTHR33164:SF43">
    <property type="entry name" value="HTH-TYPE TRANSCRIPTIONAL REPRESSOR YETL"/>
    <property type="match status" value="1"/>
</dbReference>
<keyword evidence="1" id="KW-0238">DNA-binding</keyword>
<dbReference type="PANTHER" id="PTHR33164">
    <property type="entry name" value="TRANSCRIPTIONAL REGULATOR, MARR FAMILY"/>
    <property type="match status" value="1"/>
</dbReference>
<dbReference type="InterPro" id="IPR036390">
    <property type="entry name" value="WH_DNA-bd_sf"/>
</dbReference>
<dbReference type="SUPFAM" id="SSF46785">
    <property type="entry name" value="Winged helix' DNA-binding domain"/>
    <property type="match status" value="1"/>
</dbReference>
<gene>
    <name evidence="3" type="ORF">ACFFNY_00880</name>
</gene>
<dbReference type="Pfam" id="PF01047">
    <property type="entry name" value="MarR"/>
    <property type="match status" value="1"/>
</dbReference>
<dbReference type="InterPro" id="IPR000835">
    <property type="entry name" value="HTH_MarR-typ"/>
</dbReference>
<keyword evidence="4" id="KW-1185">Reference proteome</keyword>
<sequence length="156" mass="18297">MESIADNDKRFQYVKEMNDAEFALNKLLLHEYRALLDDEMTAKQTLLLDIVHKEGPITVREIAERMHVTSSAISQIVGKLEKKTYVKRDINERNRREILVRLGPQGDAYFEKQDEIEKAIVERFYAKLELSEIKHMRDLMFKLKTVVEAELVQSQS</sequence>
<name>A0ABV5VPF4_9BACL</name>
<evidence type="ECO:0000259" key="2">
    <source>
        <dbReference type="PROSITE" id="PS50995"/>
    </source>
</evidence>
<evidence type="ECO:0000313" key="4">
    <source>
        <dbReference type="Proteomes" id="UP001589619"/>
    </source>
</evidence>
<dbReference type="Proteomes" id="UP001589619">
    <property type="component" value="Unassembled WGS sequence"/>
</dbReference>
<proteinExistence type="predicted"/>
<dbReference type="EMBL" id="JBHMAG010000002">
    <property type="protein sequence ID" value="MFB9750112.1"/>
    <property type="molecule type" value="Genomic_DNA"/>
</dbReference>
<dbReference type="PROSITE" id="PS50995">
    <property type="entry name" value="HTH_MARR_2"/>
    <property type="match status" value="1"/>
</dbReference>
<comment type="caution">
    <text evidence="3">The sequence shown here is derived from an EMBL/GenBank/DDBJ whole genome shotgun (WGS) entry which is preliminary data.</text>
</comment>
<reference evidence="3 4" key="1">
    <citation type="submission" date="2024-09" db="EMBL/GenBank/DDBJ databases">
        <authorList>
            <person name="Sun Q."/>
            <person name="Mori K."/>
        </authorList>
    </citation>
    <scope>NUCLEOTIDE SEQUENCE [LARGE SCALE GENOMIC DNA]</scope>
    <source>
        <strain evidence="3 4">JCM 12520</strain>
    </source>
</reference>
<organism evidence="3 4">
    <name type="scientific">Paenibacillus hodogayensis</name>
    <dbReference type="NCBI Taxonomy" id="279208"/>
    <lineage>
        <taxon>Bacteria</taxon>
        <taxon>Bacillati</taxon>
        <taxon>Bacillota</taxon>
        <taxon>Bacilli</taxon>
        <taxon>Bacillales</taxon>
        <taxon>Paenibacillaceae</taxon>
        <taxon>Paenibacillus</taxon>
    </lineage>
</organism>
<accession>A0ABV5VPF4</accession>
<protein>
    <submittedName>
        <fullName evidence="3">MarR family winged helix-turn-helix transcriptional regulator</fullName>
    </submittedName>
</protein>
<dbReference type="InterPro" id="IPR039422">
    <property type="entry name" value="MarR/SlyA-like"/>
</dbReference>
<dbReference type="SMART" id="SM00347">
    <property type="entry name" value="HTH_MARR"/>
    <property type="match status" value="1"/>
</dbReference>
<dbReference type="RefSeq" id="WP_344916674.1">
    <property type="nucleotide sequence ID" value="NZ_BAAAYO010000021.1"/>
</dbReference>
<evidence type="ECO:0000256" key="1">
    <source>
        <dbReference type="ARBA" id="ARBA00023125"/>
    </source>
</evidence>